<comment type="caution">
    <text evidence="1">The sequence shown here is derived from an EMBL/GenBank/DDBJ whole genome shotgun (WGS) entry which is preliminary data.</text>
</comment>
<dbReference type="SUPFAM" id="SSF53720">
    <property type="entry name" value="ALDH-like"/>
    <property type="match status" value="1"/>
</dbReference>
<protein>
    <submittedName>
        <fullName evidence="1">Acyl-CoA reductase</fullName>
    </submittedName>
</protein>
<gene>
    <name evidence="1" type="ORF">F3059_00835</name>
</gene>
<evidence type="ECO:0000313" key="1">
    <source>
        <dbReference type="EMBL" id="KAB1066045.1"/>
    </source>
</evidence>
<accession>A0A6N6MEB0</accession>
<dbReference type="InterPro" id="IPR016161">
    <property type="entry name" value="Ald_DH/histidinol_DH"/>
</dbReference>
<dbReference type="OrthoDB" id="1522941at2"/>
<evidence type="ECO:0000313" key="2">
    <source>
        <dbReference type="Proteomes" id="UP000435357"/>
    </source>
</evidence>
<proteinExistence type="predicted"/>
<reference evidence="1 2" key="1">
    <citation type="submission" date="2019-09" db="EMBL/GenBank/DDBJ databases">
        <title>Genomes of Cryomorphaceae.</title>
        <authorList>
            <person name="Bowman J.P."/>
        </authorList>
    </citation>
    <scope>NUCLEOTIDE SEQUENCE [LARGE SCALE GENOMIC DNA]</scope>
    <source>
        <strain evidence="1 2">KCTC 52047</strain>
    </source>
</reference>
<dbReference type="EMBL" id="WACR01000001">
    <property type="protein sequence ID" value="KAB1066045.1"/>
    <property type="molecule type" value="Genomic_DNA"/>
</dbReference>
<sequence>MNLKERIKAFDQLGTELESQLAKAGDDGMHPLNDLLIRAYHQNGWFSERFTKDAIAHNADLLNEEKLEQWTAEYSDMLNYNGDRVVGTIMAGNIPMVGFHDWLSILIAGHSFAGKLSHKDKLLLPYLSELLIEIEPRFRERIHFTADRLPQIDAIIATGSDNSARYFEHYFGKYPNIIRKNRNSVAVLEGDETKEELERLGRDIFQYYGLGCRNISKIYAPEGFNFDEFFESIVDFGFVQQNTKYMNNYEYNRTIYLLNKEEGLLDNNFLILKRNEGALSSPVGVLYYDFYNDKEKVEKEIKQKSESIQCVVGKEGINFGETQIPKLWEYADNVNTLKFLVTLL</sequence>
<name>A0A6N6MEB0_9FLAO</name>
<organism evidence="1 2">
    <name type="scientific">Salibacter halophilus</name>
    <dbReference type="NCBI Taxonomy" id="1803916"/>
    <lineage>
        <taxon>Bacteria</taxon>
        <taxon>Pseudomonadati</taxon>
        <taxon>Bacteroidota</taxon>
        <taxon>Flavobacteriia</taxon>
        <taxon>Flavobacteriales</taxon>
        <taxon>Salibacteraceae</taxon>
        <taxon>Salibacter</taxon>
    </lineage>
</organism>
<dbReference type="Proteomes" id="UP000435357">
    <property type="component" value="Unassembled WGS sequence"/>
</dbReference>
<dbReference type="RefSeq" id="WP_151166033.1">
    <property type="nucleotide sequence ID" value="NZ_WACR01000001.1"/>
</dbReference>
<dbReference type="AlphaFoldDB" id="A0A6N6MEB0"/>
<dbReference type="GO" id="GO:0016491">
    <property type="term" value="F:oxidoreductase activity"/>
    <property type="evidence" value="ECO:0007669"/>
    <property type="project" value="InterPro"/>
</dbReference>
<keyword evidence="2" id="KW-1185">Reference proteome</keyword>